<accession>A0A9E7EE05</accession>
<dbReference type="AlphaFoldDB" id="A0A9E7EE05"/>
<reference evidence="1" key="1">
    <citation type="submission" date="2022-05" db="EMBL/GenBank/DDBJ databases">
        <title>The Musa troglodytarum L. genome provides insights into the mechanism of non-climacteric behaviour and enrichment of carotenoids.</title>
        <authorList>
            <person name="Wang J."/>
        </authorList>
    </citation>
    <scope>NUCLEOTIDE SEQUENCE</scope>
    <source>
        <tissue evidence="1">Leaf</tissue>
    </source>
</reference>
<gene>
    <name evidence="1" type="ORF">MUK42_35556</name>
</gene>
<dbReference type="EMBL" id="CP097502">
    <property type="protein sequence ID" value="URD74652.1"/>
    <property type="molecule type" value="Genomic_DNA"/>
</dbReference>
<evidence type="ECO:0000313" key="1">
    <source>
        <dbReference type="EMBL" id="URD74652.1"/>
    </source>
</evidence>
<name>A0A9E7EE05_9LILI</name>
<organism evidence="1 2">
    <name type="scientific">Musa troglodytarum</name>
    <name type="common">fe'i banana</name>
    <dbReference type="NCBI Taxonomy" id="320322"/>
    <lineage>
        <taxon>Eukaryota</taxon>
        <taxon>Viridiplantae</taxon>
        <taxon>Streptophyta</taxon>
        <taxon>Embryophyta</taxon>
        <taxon>Tracheophyta</taxon>
        <taxon>Spermatophyta</taxon>
        <taxon>Magnoliopsida</taxon>
        <taxon>Liliopsida</taxon>
        <taxon>Zingiberales</taxon>
        <taxon>Musaceae</taxon>
        <taxon>Musa</taxon>
    </lineage>
</organism>
<sequence>MNRIKAAILSCWEKNDTTSRALPPDPIWLSTDIQALHQSKDHGMTSFDQEEIIKAGGIECWVGVEYVRRLNVEPEDQSTYQQKASCNELGHRAKKSRNYTKEIRVTKVAIGLTQLEVNWARIRTMLGWIEGPNNDLELRQAVALLGLTVESFDGSSSYDKTGRWYRLVSRGRKHYTLKDESSASEDEVANYALTAFNNKDYLRSGRDN</sequence>
<evidence type="ECO:0000313" key="2">
    <source>
        <dbReference type="Proteomes" id="UP001055439"/>
    </source>
</evidence>
<dbReference type="Proteomes" id="UP001055439">
    <property type="component" value="Chromosome 1"/>
</dbReference>
<protein>
    <submittedName>
        <fullName evidence="1">Uncharacterized protein</fullName>
    </submittedName>
</protein>
<proteinExistence type="predicted"/>
<keyword evidence="2" id="KW-1185">Reference proteome</keyword>